<keyword evidence="1" id="KW-1133">Transmembrane helix</keyword>
<keyword evidence="1" id="KW-0812">Transmembrane</keyword>
<comment type="caution">
    <text evidence="2">The sequence shown here is derived from an EMBL/GenBank/DDBJ whole genome shotgun (WGS) entry which is preliminary data.</text>
</comment>
<feature type="transmembrane region" description="Helical" evidence="1">
    <location>
        <begin position="174"/>
        <end position="193"/>
    </location>
</feature>
<feature type="transmembrane region" description="Helical" evidence="1">
    <location>
        <begin position="90"/>
        <end position="109"/>
    </location>
</feature>
<evidence type="ECO:0000313" key="3">
    <source>
        <dbReference type="Proteomes" id="UP001174136"/>
    </source>
</evidence>
<proteinExistence type="predicted"/>
<protein>
    <submittedName>
        <fullName evidence="2">Uncharacterized protein</fullName>
    </submittedName>
</protein>
<evidence type="ECO:0000256" key="1">
    <source>
        <dbReference type="SAM" id="Phobius"/>
    </source>
</evidence>
<gene>
    <name evidence="2" type="ORF">N1851_007271</name>
</gene>
<reference evidence="2" key="1">
    <citation type="journal article" date="2023" name="Front. Mar. Sci.">
        <title>A new Merluccius polli reference genome to investigate the effects of global change in West African waters.</title>
        <authorList>
            <person name="Mateo J.L."/>
            <person name="Blanco-Fernandez C."/>
            <person name="Garcia-Vazquez E."/>
            <person name="Machado-Schiaffino G."/>
        </authorList>
    </citation>
    <scope>NUCLEOTIDE SEQUENCE</scope>
    <source>
        <strain evidence="2">C29</strain>
        <tissue evidence="2">Fin</tissue>
    </source>
</reference>
<sequence length="194" mass="21459">MVRVQRLHKCLQNLQNSPQAGRAQEVFSAMNAADSQKYARVKAAVLKSYELVPEAYRRFLFLEITSPALENTLLQGTDEAGVHKYTTRGLVFLVVSSWSSVSIILSRGITLEQDTLFSSESSTVASWNGAKMDRHPVILAYSSDVRTGISLSKPLKAAPTGSLWSTSLWSIWKVLFHLVSTSWISFSVGFPICS</sequence>
<accession>A0AA47N497</accession>
<dbReference type="EMBL" id="JAOPHQ010001229">
    <property type="protein sequence ID" value="KAK0151434.1"/>
    <property type="molecule type" value="Genomic_DNA"/>
</dbReference>
<organism evidence="2 3">
    <name type="scientific">Merluccius polli</name>
    <name type="common">Benguela hake</name>
    <name type="synonym">Merluccius cadenati</name>
    <dbReference type="NCBI Taxonomy" id="89951"/>
    <lineage>
        <taxon>Eukaryota</taxon>
        <taxon>Metazoa</taxon>
        <taxon>Chordata</taxon>
        <taxon>Craniata</taxon>
        <taxon>Vertebrata</taxon>
        <taxon>Euteleostomi</taxon>
        <taxon>Actinopterygii</taxon>
        <taxon>Neopterygii</taxon>
        <taxon>Teleostei</taxon>
        <taxon>Neoteleostei</taxon>
        <taxon>Acanthomorphata</taxon>
        <taxon>Zeiogadaria</taxon>
        <taxon>Gadariae</taxon>
        <taxon>Gadiformes</taxon>
        <taxon>Gadoidei</taxon>
        <taxon>Merlucciidae</taxon>
        <taxon>Merluccius</taxon>
    </lineage>
</organism>
<name>A0AA47N497_MERPO</name>
<dbReference type="Proteomes" id="UP001174136">
    <property type="component" value="Unassembled WGS sequence"/>
</dbReference>
<keyword evidence="3" id="KW-1185">Reference proteome</keyword>
<keyword evidence="1" id="KW-0472">Membrane</keyword>
<evidence type="ECO:0000313" key="2">
    <source>
        <dbReference type="EMBL" id="KAK0151434.1"/>
    </source>
</evidence>
<dbReference type="AlphaFoldDB" id="A0AA47N497"/>